<evidence type="ECO:0000313" key="3">
    <source>
        <dbReference type="EMBL" id="SFP42165.1"/>
    </source>
</evidence>
<dbReference type="Gene3D" id="3.40.190.10">
    <property type="entry name" value="Periplasmic binding protein-like II"/>
    <property type="match status" value="1"/>
</dbReference>
<accession>A0A1I5Q7F7</accession>
<dbReference type="OrthoDB" id="9787902at2"/>
<dbReference type="GO" id="GO:0022857">
    <property type="term" value="F:transmembrane transporter activity"/>
    <property type="evidence" value="ECO:0007669"/>
    <property type="project" value="InterPro"/>
</dbReference>
<name>A0A1I5Q7F7_9RHOB</name>
<keyword evidence="1" id="KW-0732">Signal</keyword>
<feature type="chain" id="PRO_5011728169" evidence="1">
    <location>
        <begin position="26"/>
        <end position="309"/>
    </location>
</feature>
<dbReference type="GO" id="GO:0033265">
    <property type="term" value="F:choline binding"/>
    <property type="evidence" value="ECO:0007669"/>
    <property type="project" value="InterPro"/>
</dbReference>
<dbReference type="GO" id="GO:0042597">
    <property type="term" value="C:periplasmic space"/>
    <property type="evidence" value="ECO:0007669"/>
    <property type="project" value="InterPro"/>
</dbReference>
<protein>
    <submittedName>
        <fullName evidence="3">Glycine betaine/proline transport system substrate-binding protein</fullName>
    </submittedName>
</protein>
<dbReference type="EMBL" id="FOXA01000006">
    <property type="protein sequence ID" value="SFP42165.1"/>
    <property type="molecule type" value="Genomic_DNA"/>
</dbReference>
<dbReference type="Gene3D" id="3.40.190.100">
    <property type="entry name" value="Glycine betaine-binding periplasmic protein, domain 2"/>
    <property type="match status" value="1"/>
</dbReference>
<dbReference type="InterPro" id="IPR007210">
    <property type="entry name" value="ABC_Gly_betaine_transp_sub-bd"/>
</dbReference>
<dbReference type="GO" id="GO:0015871">
    <property type="term" value="P:choline transport"/>
    <property type="evidence" value="ECO:0007669"/>
    <property type="project" value="InterPro"/>
</dbReference>
<feature type="signal peptide" evidence="1">
    <location>
        <begin position="1"/>
        <end position="25"/>
    </location>
</feature>
<evidence type="ECO:0000259" key="2">
    <source>
        <dbReference type="Pfam" id="PF04069"/>
    </source>
</evidence>
<dbReference type="STRING" id="441119.SAMN04488047_106101"/>
<dbReference type="InterPro" id="IPR017783">
    <property type="entry name" value="ABC_choline_sub-bd"/>
</dbReference>
<evidence type="ECO:0000313" key="4">
    <source>
        <dbReference type="Proteomes" id="UP000199356"/>
    </source>
</evidence>
<organism evidence="3 4">
    <name type="scientific">Tranquillimonas alkanivorans</name>
    <dbReference type="NCBI Taxonomy" id="441119"/>
    <lineage>
        <taxon>Bacteria</taxon>
        <taxon>Pseudomonadati</taxon>
        <taxon>Pseudomonadota</taxon>
        <taxon>Alphaproteobacteria</taxon>
        <taxon>Rhodobacterales</taxon>
        <taxon>Roseobacteraceae</taxon>
        <taxon>Tranquillimonas</taxon>
    </lineage>
</organism>
<dbReference type="NCBIfam" id="TIGR03414">
    <property type="entry name" value="ABC_choline_bnd"/>
    <property type="match status" value="1"/>
</dbReference>
<dbReference type="SUPFAM" id="SSF53850">
    <property type="entry name" value="Periplasmic binding protein-like II"/>
    <property type="match status" value="1"/>
</dbReference>
<dbReference type="CDD" id="cd13640">
    <property type="entry name" value="PBP2_ChoX"/>
    <property type="match status" value="1"/>
</dbReference>
<dbReference type="Proteomes" id="UP000199356">
    <property type="component" value="Unassembled WGS sequence"/>
</dbReference>
<dbReference type="Pfam" id="PF04069">
    <property type="entry name" value="OpuAC"/>
    <property type="match status" value="1"/>
</dbReference>
<reference evidence="3 4" key="1">
    <citation type="submission" date="2016-10" db="EMBL/GenBank/DDBJ databases">
        <authorList>
            <person name="de Groot N.N."/>
        </authorList>
    </citation>
    <scope>NUCLEOTIDE SEQUENCE [LARGE SCALE GENOMIC DNA]</scope>
    <source>
        <strain evidence="3 4">DSM 19547</strain>
    </source>
</reference>
<gene>
    <name evidence="3" type="ORF">SAMN04488047_106101</name>
</gene>
<evidence type="ECO:0000256" key="1">
    <source>
        <dbReference type="SAM" id="SignalP"/>
    </source>
</evidence>
<dbReference type="GO" id="GO:0043190">
    <property type="term" value="C:ATP-binding cassette (ABC) transporter complex"/>
    <property type="evidence" value="ECO:0007669"/>
    <property type="project" value="InterPro"/>
</dbReference>
<dbReference type="RefSeq" id="WP_093420890.1">
    <property type="nucleotide sequence ID" value="NZ_FOXA01000006.1"/>
</dbReference>
<sequence length="309" mass="33478">MKLLTTTAMAAATSAALAGSAMAQAQCDEISFSDVGWTDITTTTTAAAEVFEALGYDVNVRVLSVPVTFASLGSGDVDVFLGNWMPTQQSAIQPYLDEGSIETINENLTGTIYNLAVPAYTYEKGLQSYEDLPEFSEELDQTIYGIEPGNEGNAYLVGLIEEDEYGLGDFEVRESSEQGMLSEVRRAVDRDEDIVFLGWAPHPMNANFDIEYLQGGEDFFGGEGSVYTVTRAGFSEECPNAAQLLEQMDFTLEMENQIMGMILDDGMDPADAVQSWVQDNPEVLDGWLDGVTTVEGEPGLPAVREALGV</sequence>
<keyword evidence="4" id="KW-1185">Reference proteome</keyword>
<proteinExistence type="predicted"/>
<dbReference type="AlphaFoldDB" id="A0A1I5Q7F7"/>
<feature type="domain" description="ABC-type glycine betaine transport system substrate-binding" evidence="2">
    <location>
        <begin position="29"/>
        <end position="278"/>
    </location>
</feature>